<dbReference type="Gene3D" id="2.60.40.150">
    <property type="entry name" value="C2 domain"/>
    <property type="match status" value="1"/>
</dbReference>
<evidence type="ECO:0000256" key="1">
    <source>
        <dbReference type="SAM" id="MobiDB-lite"/>
    </source>
</evidence>
<dbReference type="Pfam" id="PF00168">
    <property type="entry name" value="C2"/>
    <property type="match status" value="1"/>
</dbReference>
<dbReference type="EMBL" id="CM026431">
    <property type="protein sequence ID" value="KAG0560267.1"/>
    <property type="molecule type" value="Genomic_DNA"/>
</dbReference>
<protein>
    <recommendedName>
        <fullName evidence="2">C2 domain-containing protein</fullName>
    </recommendedName>
</protein>
<dbReference type="PROSITE" id="PS50004">
    <property type="entry name" value="C2"/>
    <property type="match status" value="1"/>
</dbReference>
<dbReference type="InterPro" id="IPR000008">
    <property type="entry name" value="C2_dom"/>
</dbReference>
<dbReference type="GO" id="GO:0006952">
    <property type="term" value="P:defense response"/>
    <property type="evidence" value="ECO:0007669"/>
    <property type="project" value="InterPro"/>
</dbReference>
<feature type="domain" description="C2" evidence="2">
    <location>
        <begin position="1"/>
        <end position="109"/>
    </location>
</feature>
<dbReference type="AlphaFoldDB" id="A0A8T0GNV3"/>
<dbReference type="PANTHER" id="PTHR32246:SF143">
    <property type="entry name" value="CALCIUM-DEPENDENT LIPID-BINDING (CALB DOMAIN) FAMILY PROTEIN"/>
    <property type="match status" value="1"/>
</dbReference>
<keyword evidence="4" id="KW-1185">Reference proteome</keyword>
<evidence type="ECO:0000313" key="4">
    <source>
        <dbReference type="Proteomes" id="UP000822688"/>
    </source>
</evidence>
<sequence>MKPTARKLDIVLRSAAGLKKVNTSRMAAYAVAWIEPSLRVPSPKDKRHGRNPVWDTTITMTLDERTLSQAGKRLHIELLGQGWVSTKPIGFVSVDMTDILLQGSEGAAVRAPFHEYPVRRRSGRQQGILNFELCLQASSTHVPSTVSQEEFVEDTAESVPNSAPTLPQYQQGSSMQPQQYEMQGSHDFSRKSNMPRLRESKDMGYGFAMPTSRRGYDVAEHDEISLLDSYDSAPAASHFR</sequence>
<name>A0A8T0GNV3_CERPU</name>
<dbReference type="PANTHER" id="PTHR32246">
    <property type="entry name" value="INGRESSION PROTEIN FIC1"/>
    <property type="match status" value="1"/>
</dbReference>
<evidence type="ECO:0000313" key="3">
    <source>
        <dbReference type="EMBL" id="KAG0560267.1"/>
    </source>
</evidence>
<dbReference type="SUPFAM" id="SSF49562">
    <property type="entry name" value="C2 domain (Calcium/lipid-binding domain, CaLB)"/>
    <property type="match status" value="1"/>
</dbReference>
<evidence type="ECO:0000259" key="2">
    <source>
        <dbReference type="PROSITE" id="PS50004"/>
    </source>
</evidence>
<dbReference type="InterPro" id="IPR044750">
    <property type="entry name" value="C2_SRC2/BAP"/>
</dbReference>
<accession>A0A8T0GNV3</accession>
<dbReference type="Proteomes" id="UP000822688">
    <property type="component" value="Chromosome 10"/>
</dbReference>
<dbReference type="InterPro" id="IPR035892">
    <property type="entry name" value="C2_domain_sf"/>
</dbReference>
<feature type="region of interest" description="Disordered" evidence="1">
    <location>
        <begin position="158"/>
        <end position="193"/>
    </location>
</feature>
<comment type="caution">
    <text evidence="3">The sequence shown here is derived from an EMBL/GenBank/DDBJ whole genome shotgun (WGS) entry which is preliminary data.</text>
</comment>
<reference evidence="3" key="1">
    <citation type="submission" date="2020-06" db="EMBL/GenBank/DDBJ databases">
        <title>WGS assembly of Ceratodon purpureus strain R40.</title>
        <authorList>
            <person name="Carey S.B."/>
            <person name="Jenkins J."/>
            <person name="Shu S."/>
            <person name="Lovell J.T."/>
            <person name="Sreedasyam A."/>
            <person name="Maumus F."/>
            <person name="Tiley G.P."/>
            <person name="Fernandez-Pozo N."/>
            <person name="Barry K."/>
            <person name="Chen C."/>
            <person name="Wang M."/>
            <person name="Lipzen A."/>
            <person name="Daum C."/>
            <person name="Saski C.A."/>
            <person name="Payton A.C."/>
            <person name="Mcbreen J.C."/>
            <person name="Conrad R.E."/>
            <person name="Kollar L.M."/>
            <person name="Olsson S."/>
            <person name="Huttunen S."/>
            <person name="Landis J.B."/>
            <person name="Wickett N.J."/>
            <person name="Johnson M.G."/>
            <person name="Rensing S.A."/>
            <person name="Grimwood J."/>
            <person name="Schmutz J."/>
            <person name="Mcdaniel S.F."/>
        </authorList>
    </citation>
    <scope>NUCLEOTIDE SEQUENCE</scope>
    <source>
        <strain evidence="3">R40</strain>
    </source>
</reference>
<proteinExistence type="predicted"/>
<gene>
    <name evidence="3" type="ORF">KC19_10G166900</name>
</gene>
<dbReference type="CDD" id="cd04051">
    <property type="entry name" value="C2_SRC2_like"/>
    <property type="match status" value="1"/>
</dbReference>
<organism evidence="3 4">
    <name type="scientific">Ceratodon purpureus</name>
    <name type="common">Fire moss</name>
    <name type="synonym">Dicranum purpureum</name>
    <dbReference type="NCBI Taxonomy" id="3225"/>
    <lineage>
        <taxon>Eukaryota</taxon>
        <taxon>Viridiplantae</taxon>
        <taxon>Streptophyta</taxon>
        <taxon>Embryophyta</taxon>
        <taxon>Bryophyta</taxon>
        <taxon>Bryophytina</taxon>
        <taxon>Bryopsida</taxon>
        <taxon>Dicranidae</taxon>
        <taxon>Pseudoditrichales</taxon>
        <taxon>Ditrichaceae</taxon>
        <taxon>Ceratodon</taxon>
    </lineage>
</organism>
<feature type="compositionally biased region" description="Low complexity" evidence="1">
    <location>
        <begin position="167"/>
        <end position="180"/>
    </location>
</feature>